<feature type="non-terminal residue" evidence="2">
    <location>
        <position position="1"/>
    </location>
</feature>
<dbReference type="AlphaFoldDB" id="A0AAV7NBX9"/>
<feature type="compositionally biased region" description="Basic and acidic residues" evidence="1">
    <location>
        <begin position="13"/>
        <end position="22"/>
    </location>
</feature>
<dbReference type="Proteomes" id="UP001066276">
    <property type="component" value="Chromosome 8"/>
</dbReference>
<feature type="region of interest" description="Disordered" evidence="1">
    <location>
        <begin position="1"/>
        <end position="26"/>
    </location>
</feature>
<evidence type="ECO:0000313" key="2">
    <source>
        <dbReference type="EMBL" id="KAJ1112642.1"/>
    </source>
</evidence>
<name>A0AAV7NBX9_PLEWA</name>
<proteinExistence type="predicted"/>
<gene>
    <name evidence="2" type="ORF">NDU88_000903</name>
</gene>
<accession>A0AAV7NBX9</accession>
<reference evidence="2" key="1">
    <citation type="journal article" date="2022" name="bioRxiv">
        <title>Sequencing and chromosome-scale assembly of the giantPleurodeles waltlgenome.</title>
        <authorList>
            <person name="Brown T."/>
            <person name="Elewa A."/>
            <person name="Iarovenko S."/>
            <person name="Subramanian E."/>
            <person name="Araus A.J."/>
            <person name="Petzold A."/>
            <person name="Susuki M."/>
            <person name="Suzuki K.-i.T."/>
            <person name="Hayashi T."/>
            <person name="Toyoda A."/>
            <person name="Oliveira C."/>
            <person name="Osipova E."/>
            <person name="Leigh N.D."/>
            <person name="Simon A."/>
            <person name="Yun M.H."/>
        </authorList>
    </citation>
    <scope>NUCLEOTIDE SEQUENCE</scope>
    <source>
        <strain evidence="2">20211129_DDA</strain>
        <tissue evidence="2">Liver</tissue>
    </source>
</reference>
<sequence length="49" mass="5286">VKKWPGVCGHPVQHAEETEPSHHPLHRFALGPAADRVASVPNHALPPLP</sequence>
<organism evidence="2 3">
    <name type="scientific">Pleurodeles waltl</name>
    <name type="common">Iberian ribbed newt</name>
    <dbReference type="NCBI Taxonomy" id="8319"/>
    <lineage>
        <taxon>Eukaryota</taxon>
        <taxon>Metazoa</taxon>
        <taxon>Chordata</taxon>
        <taxon>Craniata</taxon>
        <taxon>Vertebrata</taxon>
        <taxon>Euteleostomi</taxon>
        <taxon>Amphibia</taxon>
        <taxon>Batrachia</taxon>
        <taxon>Caudata</taxon>
        <taxon>Salamandroidea</taxon>
        <taxon>Salamandridae</taxon>
        <taxon>Pleurodelinae</taxon>
        <taxon>Pleurodeles</taxon>
    </lineage>
</organism>
<dbReference type="EMBL" id="JANPWB010000012">
    <property type="protein sequence ID" value="KAJ1112642.1"/>
    <property type="molecule type" value="Genomic_DNA"/>
</dbReference>
<evidence type="ECO:0000313" key="3">
    <source>
        <dbReference type="Proteomes" id="UP001066276"/>
    </source>
</evidence>
<evidence type="ECO:0000256" key="1">
    <source>
        <dbReference type="SAM" id="MobiDB-lite"/>
    </source>
</evidence>
<protein>
    <submittedName>
        <fullName evidence="2">Uncharacterized protein</fullName>
    </submittedName>
</protein>
<feature type="non-terminal residue" evidence="2">
    <location>
        <position position="49"/>
    </location>
</feature>
<keyword evidence="3" id="KW-1185">Reference proteome</keyword>
<comment type="caution">
    <text evidence="2">The sequence shown here is derived from an EMBL/GenBank/DDBJ whole genome shotgun (WGS) entry which is preliminary data.</text>
</comment>